<gene>
    <name evidence="4" type="ORF">C1704_08335</name>
</gene>
<dbReference type="SMART" id="SM00100">
    <property type="entry name" value="cNMP"/>
    <property type="match status" value="1"/>
</dbReference>
<keyword evidence="1 2" id="KW-0129">CBS domain</keyword>
<evidence type="ECO:0000256" key="2">
    <source>
        <dbReference type="PROSITE-ProRule" id="PRU00703"/>
    </source>
</evidence>
<protein>
    <submittedName>
        <fullName evidence="4">Nucleotidyltransferase</fullName>
    </submittedName>
</protein>
<evidence type="ECO:0000313" key="4">
    <source>
        <dbReference type="EMBL" id="PPE66662.1"/>
    </source>
</evidence>
<evidence type="ECO:0000313" key="5">
    <source>
        <dbReference type="Proteomes" id="UP000238605"/>
    </source>
</evidence>
<dbReference type="InterPro" id="IPR005105">
    <property type="entry name" value="GlnD_Uridyltrans_N"/>
</dbReference>
<comment type="caution">
    <text evidence="4">The sequence shown here is derived from an EMBL/GenBank/DDBJ whole genome shotgun (WGS) entry which is preliminary data.</text>
</comment>
<keyword evidence="4" id="KW-0808">Transferase</keyword>
<dbReference type="InterPro" id="IPR000595">
    <property type="entry name" value="cNMP-bd_dom"/>
</dbReference>
<dbReference type="Pfam" id="PF00571">
    <property type="entry name" value="CBS"/>
    <property type="match status" value="2"/>
</dbReference>
<dbReference type="EMBL" id="PSNX01000006">
    <property type="protein sequence ID" value="PPE66662.1"/>
    <property type="molecule type" value="Genomic_DNA"/>
</dbReference>
<feature type="domain" description="CBS" evidence="3">
    <location>
        <begin position="241"/>
        <end position="299"/>
    </location>
</feature>
<dbReference type="InterPro" id="IPR018490">
    <property type="entry name" value="cNMP-bd_dom_sf"/>
</dbReference>
<feature type="domain" description="CBS" evidence="3">
    <location>
        <begin position="176"/>
        <end position="233"/>
    </location>
</feature>
<dbReference type="Gene3D" id="3.10.580.10">
    <property type="entry name" value="CBS-domain"/>
    <property type="match status" value="1"/>
</dbReference>
<reference evidence="4 5" key="1">
    <citation type="submission" date="2018-02" db="EMBL/GenBank/DDBJ databases">
        <title>Reclassifiation of [Polyangium] brachysporum DSM 7029 as Guopingzhaonella breviflexa gen. nov., sp. nov., a member of the family Comamonadaceae.</title>
        <authorList>
            <person name="Tang B."/>
        </authorList>
    </citation>
    <scope>NUCLEOTIDE SEQUENCE [LARGE SCALE GENOMIC DNA]</scope>
    <source>
        <strain evidence="4 5">BCRC 80649</strain>
    </source>
</reference>
<evidence type="ECO:0000259" key="3">
    <source>
        <dbReference type="PROSITE" id="PS51371"/>
    </source>
</evidence>
<proteinExistence type="predicted"/>
<dbReference type="Pfam" id="PF03445">
    <property type="entry name" value="DUF294"/>
    <property type="match status" value="1"/>
</dbReference>
<dbReference type="RefSeq" id="WP_104302261.1">
    <property type="nucleotide sequence ID" value="NZ_PSNX01000006.1"/>
</dbReference>
<dbReference type="InterPro" id="IPR051257">
    <property type="entry name" value="Diverse_CBS-Domain"/>
</dbReference>
<dbReference type="SMART" id="SM00116">
    <property type="entry name" value="CBS"/>
    <property type="match status" value="2"/>
</dbReference>
<organism evidence="4 5">
    <name type="scientific">Caldimonas caldifontis</name>
    <dbReference type="NCBI Taxonomy" id="1452508"/>
    <lineage>
        <taxon>Bacteria</taxon>
        <taxon>Pseudomonadati</taxon>
        <taxon>Pseudomonadota</taxon>
        <taxon>Betaproteobacteria</taxon>
        <taxon>Burkholderiales</taxon>
        <taxon>Sphaerotilaceae</taxon>
        <taxon>Caldimonas</taxon>
    </lineage>
</organism>
<dbReference type="Gene3D" id="2.60.120.10">
    <property type="entry name" value="Jelly Rolls"/>
    <property type="match status" value="1"/>
</dbReference>
<sequence length="632" mass="70006">MATAPDARTPRPDRAQWLAVFQPHPPFSQMQAAHIEQLFDAASLLRCAPGQVLRRPEDGPVHTLFAVLQGAVTGRRGLADLEATGFQYEAGELFPVGALMGARAVTATYTATEAGWCLLIPRGAVDAVAAASPPFADFLSGRILQYLTLSRRAVQADAASQTLAEQSFETALAHLARKRPVTCRPDTPLAEALRTMHEQHIGSLLVTDEAGRLQGILTRQDVLGRIVLAGKPLSTPIAEVMTHPVHTLGVDDTAQDAALLMSRHGIRHVPVLDGERLVSLVSERDLFALQRLSLKQLSSDLRHAPDLAALQVVAPDIRRFARSLLAQGLRSRQLTELVSHLNDVLAERLVQLTARSHGLDMERACWMALGSEGRAEQTVATDQDNGLVFESDDPATDRPRWLAFAKDVNEGLAACGYPLCKGGVMSMNPQWCLTSREWCERFDHWIEHGAPEDLLHASIFFDFRALAGREALLAPMRQLVTRRARAVPRFLRQMSELALRHRVPLNWLGGLDTTREGEHEWVDLKMQGAAIFVAAARIYALAHGVTATSTRARIEQAAPAMGVEPQESQAWIAGFEFLQTLRLRVQIGADEMPEQPNRIDVNQLNDIDRRMLKETFRLARRLQQRLQLDYLR</sequence>
<dbReference type="SUPFAM" id="SSF54631">
    <property type="entry name" value="CBS-domain pair"/>
    <property type="match status" value="1"/>
</dbReference>
<dbReference type="Proteomes" id="UP000238605">
    <property type="component" value="Unassembled WGS sequence"/>
</dbReference>
<dbReference type="InterPro" id="IPR018821">
    <property type="entry name" value="DUF294_put_nucleoTrafse_sb-bd"/>
</dbReference>
<dbReference type="InterPro" id="IPR000644">
    <property type="entry name" value="CBS_dom"/>
</dbReference>
<dbReference type="Pfam" id="PF10335">
    <property type="entry name" value="DUF294_C"/>
    <property type="match status" value="1"/>
</dbReference>
<dbReference type="OrthoDB" id="9808528at2"/>
<dbReference type="InterPro" id="IPR046342">
    <property type="entry name" value="CBS_dom_sf"/>
</dbReference>
<dbReference type="PANTHER" id="PTHR43080:SF2">
    <property type="entry name" value="CBS DOMAIN-CONTAINING PROTEIN"/>
    <property type="match status" value="1"/>
</dbReference>
<dbReference type="CDD" id="cd00038">
    <property type="entry name" value="CAP_ED"/>
    <property type="match status" value="1"/>
</dbReference>
<dbReference type="PANTHER" id="PTHR43080">
    <property type="entry name" value="CBS DOMAIN-CONTAINING PROTEIN CBSX3, MITOCHONDRIAL"/>
    <property type="match status" value="1"/>
</dbReference>
<dbReference type="InterPro" id="IPR014710">
    <property type="entry name" value="RmlC-like_jellyroll"/>
</dbReference>
<dbReference type="PROSITE" id="PS51371">
    <property type="entry name" value="CBS"/>
    <property type="match status" value="2"/>
</dbReference>
<dbReference type="AlphaFoldDB" id="A0A2S5SVB0"/>
<dbReference type="CDD" id="cd05401">
    <property type="entry name" value="NT_GlnE_GlnD_like"/>
    <property type="match status" value="1"/>
</dbReference>
<name>A0A2S5SVB0_9BURK</name>
<keyword evidence="5" id="KW-1185">Reference proteome</keyword>
<dbReference type="SUPFAM" id="SSF51206">
    <property type="entry name" value="cAMP-binding domain-like"/>
    <property type="match status" value="1"/>
</dbReference>
<dbReference type="GO" id="GO:0008773">
    <property type="term" value="F:[protein-PII] uridylyltransferase activity"/>
    <property type="evidence" value="ECO:0007669"/>
    <property type="project" value="InterPro"/>
</dbReference>
<accession>A0A2S5SVB0</accession>
<evidence type="ECO:0000256" key="1">
    <source>
        <dbReference type="ARBA" id="ARBA00023122"/>
    </source>
</evidence>